<organism evidence="2 3">
    <name type="scientific">Novipirellula aureliae</name>
    <dbReference type="NCBI Taxonomy" id="2527966"/>
    <lineage>
        <taxon>Bacteria</taxon>
        <taxon>Pseudomonadati</taxon>
        <taxon>Planctomycetota</taxon>
        <taxon>Planctomycetia</taxon>
        <taxon>Pirellulales</taxon>
        <taxon>Pirellulaceae</taxon>
        <taxon>Novipirellula</taxon>
    </lineage>
</organism>
<dbReference type="RefSeq" id="WP_146602164.1">
    <property type="nucleotide sequence ID" value="NZ_SJPY01000009.1"/>
</dbReference>
<sequence precursor="true">MKLLTSATFVLLLASTPVLSDEVRSDVAFGFYICNVDAEAITNAPQWTDQNHDPPLSMLEAIRAANAKLKTLPANDAPVDWTLHRVTLVRKNGTGWYYISTFRSKIRLDPPDGRGRLTTGSNPYGTPRDIKIPVLMDGSVPEIAIHRHTDTMLELLDDLKL</sequence>
<name>A0A5C6DL25_9BACT</name>
<feature type="signal peptide" evidence="1">
    <location>
        <begin position="1"/>
        <end position="20"/>
    </location>
</feature>
<reference evidence="2 3" key="1">
    <citation type="submission" date="2019-02" db="EMBL/GenBank/DDBJ databases">
        <title>Deep-cultivation of Planctomycetes and their phenomic and genomic characterization uncovers novel biology.</title>
        <authorList>
            <person name="Wiegand S."/>
            <person name="Jogler M."/>
            <person name="Boedeker C."/>
            <person name="Pinto D."/>
            <person name="Vollmers J."/>
            <person name="Rivas-Marin E."/>
            <person name="Kohn T."/>
            <person name="Peeters S.H."/>
            <person name="Heuer A."/>
            <person name="Rast P."/>
            <person name="Oberbeckmann S."/>
            <person name="Bunk B."/>
            <person name="Jeske O."/>
            <person name="Meyerdierks A."/>
            <person name="Storesund J.E."/>
            <person name="Kallscheuer N."/>
            <person name="Luecker S."/>
            <person name="Lage O.M."/>
            <person name="Pohl T."/>
            <person name="Merkel B.J."/>
            <person name="Hornburger P."/>
            <person name="Mueller R.-W."/>
            <person name="Bruemmer F."/>
            <person name="Labrenz M."/>
            <person name="Spormann A.M."/>
            <person name="Op Den Camp H."/>
            <person name="Overmann J."/>
            <person name="Amann R."/>
            <person name="Jetten M.S.M."/>
            <person name="Mascher T."/>
            <person name="Medema M.H."/>
            <person name="Devos D.P."/>
            <person name="Kaster A.-K."/>
            <person name="Ovreas L."/>
            <person name="Rohde M."/>
            <person name="Galperin M.Y."/>
            <person name="Jogler C."/>
        </authorList>
    </citation>
    <scope>NUCLEOTIDE SEQUENCE [LARGE SCALE GENOMIC DNA]</scope>
    <source>
        <strain evidence="2 3">Q31b</strain>
    </source>
</reference>
<dbReference type="Proteomes" id="UP000315471">
    <property type="component" value="Unassembled WGS sequence"/>
</dbReference>
<feature type="chain" id="PRO_5023069133" evidence="1">
    <location>
        <begin position="21"/>
        <end position="161"/>
    </location>
</feature>
<dbReference type="OrthoDB" id="269392at2"/>
<gene>
    <name evidence="2" type="ORF">Q31b_50410</name>
</gene>
<dbReference type="AlphaFoldDB" id="A0A5C6DL25"/>
<proteinExistence type="predicted"/>
<protein>
    <submittedName>
        <fullName evidence="2">Uncharacterized protein</fullName>
    </submittedName>
</protein>
<dbReference type="EMBL" id="SJPY01000009">
    <property type="protein sequence ID" value="TWU35606.1"/>
    <property type="molecule type" value="Genomic_DNA"/>
</dbReference>
<evidence type="ECO:0000313" key="2">
    <source>
        <dbReference type="EMBL" id="TWU35606.1"/>
    </source>
</evidence>
<accession>A0A5C6DL25</accession>
<evidence type="ECO:0000256" key="1">
    <source>
        <dbReference type="SAM" id="SignalP"/>
    </source>
</evidence>
<keyword evidence="3" id="KW-1185">Reference proteome</keyword>
<keyword evidence="1" id="KW-0732">Signal</keyword>
<comment type="caution">
    <text evidence="2">The sequence shown here is derived from an EMBL/GenBank/DDBJ whole genome shotgun (WGS) entry which is preliminary data.</text>
</comment>
<evidence type="ECO:0000313" key="3">
    <source>
        <dbReference type="Proteomes" id="UP000315471"/>
    </source>
</evidence>